<dbReference type="AlphaFoldDB" id="A0A059CPX9"/>
<keyword evidence="1" id="KW-0732">Signal</keyword>
<dbReference type="InterPro" id="IPR015683">
    <property type="entry name" value="Ionotropic_Glu_rcpt"/>
</dbReference>
<dbReference type="PANTHER" id="PTHR34836">
    <property type="entry name" value="OS06G0188250 PROTEIN"/>
    <property type="match status" value="1"/>
</dbReference>
<reference evidence="2" key="1">
    <citation type="submission" date="2013-07" db="EMBL/GenBank/DDBJ databases">
        <title>The genome of Eucalyptus grandis.</title>
        <authorList>
            <person name="Schmutz J."/>
            <person name="Hayes R."/>
            <person name="Myburg A."/>
            <person name="Tuskan G."/>
            <person name="Grattapaglia D."/>
            <person name="Rokhsar D.S."/>
        </authorList>
    </citation>
    <scope>NUCLEOTIDE SEQUENCE</scope>
    <source>
        <tissue evidence="2">Leaf extractions</tissue>
    </source>
</reference>
<feature type="chain" id="PRO_5001574687" evidence="1">
    <location>
        <begin position="28"/>
        <end position="113"/>
    </location>
</feature>
<protein>
    <submittedName>
        <fullName evidence="2">Uncharacterized protein</fullName>
    </submittedName>
</protein>
<sequence>MMPPRISFDAETLLFLALSFLAIIVCSSDGPQLAVAQSSNNNSATTIPVNVGVIVDLETWVGKMGLSCVNLSISNFYGSNPSYKTRLILNVRDSKEEEVAAAAAVLKRQNKEE</sequence>
<organism evidence="2">
    <name type="scientific">Eucalyptus grandis</name>
    <name type="common">Flooded gum</name>
    <dbReference type="NCBI Taxonomy" id="71139"/>
    <lineage>
        <taxon>Eukaryota</taxon>
        <taxon>Viridiplantae</taxon>
        <taxon>Streptophyta</taxon>
        <taxon>Embryophyta</taxon>
        <taxon>Tracheophyta</taxon>
        <taxon>Spermatophyta</taxon>
        <taxon>Magnoliopsida</taxon>
        <taxon>eudicotyledons</taxon>
        <taxon>Gunneridae</taxon>
        <taxon>Pentapetalae</taxon>
        <taxon>rosids</taxon>
        <taxon>malvids</taxon>
        <taxon>Myrtales</taxon>
        <taxon>Myrtaceae</taxon>
        <taxon>Myrtoideae</taxon>
        <taxon>Eucalypteae</taxon>
        <taxon>Eucalyptus</taxon>
    </lineage>
</organism>
<feature type="signal peptide" evidence="1">
    <location>
        <begin position="1"/>
        <end position="27"/>
    </location>
</feature>
<gene>
    <name evidence="2" type="ORF">EUGRSUZ_C01610</name>
</gene>
<proteinExistence type="predicted"/>
<evidence type="ECO:0000256" key="1">
    <source>
        <dbReference type="SAM" id="SignalP"/>
    </source>
</evidence>
<dbReference type="PANTHER" id="PTHR34836:SF1">
    <property type="entry name" value="OS09G0428600 PROTEIN"/>
    <property type="match status" value="1"/>
</dbReference>
<dbReference type="STRING" id="71139.A0A059CPX9"/>
<dbReference type="Gramene" id="KCW80261">
    <property type="protein sequence ID" value="KCW80261"/>
    <property type="gene ID" value="EUGRSUZ_C01610"/>
</dbReference>
<dbReference type="EMBL" id="KK198755">
    <property type="protein sequence ID" value="KCW80261.1"/>
    <property type="molecule type" value="Genomic_DNA"/>
</dbReference>
<evidence type="ECO:0000313" key="2">
    <source>
        <dbReference type="EMBL" id="KCW80261.1"/>
    </source>
</evidence>
<dbReference type="InParanoid" id="A0A059CPX9"/>
<name>A0A059CPX9_EUCGR</name>
<accession>A0A059CPX9</accession>